<comment type="caution">
    <text evidence="1">The sequence shown here is derived from an EMBL/GenBank/DDBJ whole genome shotgun (WGS) entry which is preliminary data.</text>
</comment>
<dbReference type="Proteomes" id="UP001434883">
    <property type="component" value="Unassembled WGS sequence"/>
</dbReference>
<evidence type="ECO:0008006" key="3">
    <source>
        <dbReference type="Google" id="ProtNLM"/>
    </source>
</evidence>
<feature type="non-terminal residue" evidence="1">
    <location>
        <position position="1"/>
    </location>
</feature>
<name>A0ABV0RK59_9TELE</name>
<keyword evidence="2" id="KW-1185">Reference proteome</keyword>
<protein>
    <recommendedName>
        <fullName evidence="3">Ig-like domain-containing protein</fullName>
    </recommendedName>
</protein>
<evidence type="ECO:0000313" key="1">
    <source>
        <dbReference type="EMBL" id="MEQ2207968.1"/>
    </source>
</evidence>
<sequence>GGAKHLTEPEYSCEKSYGFNVFTGLTSAEAPNAGWAQSVLIQRSQEHGTHCGSVSSLLMSRSSSAYALSRSGNSSGIYTCQNVVRWTSGDLWVLVVLHQKRSKSLLRGRCDEDDIRLQV</sequence>
<accession>A0ABV0RK59</accession>
<dbReference type="EMBL" id="JAHRIN010046869">
    <property type="protein sequence ID" value="MEQ2207968.1"/>
    <property type="molecule type" value="Genomic_DNA"/>
</dbReference>
<reference evidence="1 2" key="1">
    <citation type="submission" date="2021-06" db="EMBL/GenBank/DDBJ databases">
        <authorList>
            <person name="Palmer J.M."/>
        </authorList>
    </citation>
    <scope>NUCLEOTIDE SEQUENCE [LARGE SCALE GENOMIC DNA]</scope>
    <source>
        <strain evidence="1 2">XC_2019</strain>
        <tissue evidence="1">Muscle</tissue>
    </source>
</reference>
<organism evidence="1 2">
    <name type="scientific">Xenoophorus captivus</name>
    <dbReference type="NCBI Taxonomy" id="1517983"/>
    <lineage>
        <taxon>Eukaryota</taxon>
        <taxon>Metazoa</taxon>
        <taxon>Chordata</taxon>
        <taxon>Craniata</taxon>
        <taxon>Vertebrata</taxon>
        <taxon>Euteleostomi</taxon>
        <taxon>Actinopterygii</taxon>
        <taxon>Neopterygii</taxon>
        <taxon>Teleostei</taxon>
        <taxon>Neoteleostei</taxon>
        <taxon>Acanthomorphata</taxon>
        <taxon>Ovalentaria</taxon>
        <taxon>Atherinomorphae</taxon>
        <taxon>Cyprinodontiformes</taxon>
        <taxon>Goodeidae</taxon>
        <taxon>Xenoophorus</taxon>
    </lineage>
</organism>
<gene>
    <name evidence="1" type="ORF">XENOCAPTIV_022007</name>
</gene>
<evidence type="ECO:0000313" key="2">
    <source>
        <dbReference type="Proteomes" id="UP001434883"/>
    </source>
</evidence>
<proteinExistence type="predicted"/>